<dbReference type="SUPFAM" id="SSF57414">
    <property type="entry name" value="Hairpin loop containing domain-like"/>
    <property type="match status" value="1"/>
</dbReference>
<dbReference type="SMART" id="SM00473">
    <property type="entry name" value="PAN_AP"/>
    <property type="match status" value="1"/>
</dbReference>
<evidence type="ECO:0000256" key="1">
    <source>
        <dbReference type="SAM" id="MobiDB-lite"/>
    </source>
</evidence>
<dbReference type="Pfam" id="PF25057">
    <property type="entry name" value="CUT_N"/>
    <property type="match status" value="1"/>
</dbReference>
<name>A0A1A9X2J2_9MUSC</name>
<evidence type="ECO:0000259" key="3">
    <source>
        <dbReference type="PROSITE" id="PS50948"/>
    </source>
</evidence>
<dbReference type="AlphaFoldDB" id="A0A1A9X2J2"/>
<dbReference type="InterPro" id="IPR003609">
    <property type="entry name" value="Pan_app"/>
</dbReference>
<feature type="region of interest" description="Disordered" evidence="1">
    <location>
        <begin position="492"/>
        <end position="512"/>
    </location>
</feature>
<feature type="domain" description="Apple" evidence="3">
    <location>
        <begin position="300"/>
        <end position="382"/>
    </location>
</feature>
<reference evidence="6" key="1">
    <citation type="submission" date="2014-03" db="EMBL/GenBank/DDBJ databases">
        <authorList>
            <person name="Aksoy S."/>
            <person name="Warren W."/>
            <person name="Wilson R.K."/>
        </authorList>
    </citation>
    <scope>NUCLEOTIDE SEQUENCE [LARGE SCALE GENOMIC DNA]</scope>
    <source>
        <strain evidence="6">IAEA</strain>
    </source>
</reference>
<evidence type="ECO:0008006" key="7">
    <source>
        <dbReference type="Google" id="ProtNLM"/>
    </source>
</evidence>
<keyword evidence="2" id="KW-0472">Membrane</keyword>
<feature type="domain" description="ZP" evidence="4">
    <location>
        <begin position="388"/>
        <end position="692"/>
    </location>
</feature>
<dbReference type="GO" id="GO:0009653">
    <property type="term" value="P:anatomical structure morphogenesis"/>
    <property type="evidence" value="ECO:0007669"/>
    <property type="project" value="TreeGrafter"/>
</dbReference>
<dbReference type="SMART" id="SM00241">
    <property type="entry name" value="ZP"/>
    <property type="match status" value="1"/>
</dbReference>
<feature type="region of interest" description="Disordered" evidence="1">
    <location>
        <begin position="89"/>
        <end position="111"/>
    </location>
</feature>
<evidence type="ECO:0000256" key="2">
    <source>
        <dbReference type="SAM" id="Phobius"/>
    </source>
</evidence>
<feature type="transmembrane region" description="Helical" evidence="2">
    <location>
        <begin position="802"/>
        <end position="825"/>
    </location>
</feature>
<keyword evidence="2" id="KW-1133">Transmembrane helix</keyword>
<dbReference type="PROSITE" id="PS51034">
    <property type="entry name" value="ZP_2"/>
    <property type="match status" value="1"/>
</dbReference>
<dbReference type="CDD" id="cd01099">
    <property type="entry name" value="PAN_AP_HGF"/>
    <property type="match status" value="1"/>
</dbReference>
<reference evidence="5" key="2">
    <citation type="submission" date="2020-05" db="UniProtKB">
        <authorList>
            <consortium name="EnsemblMetazoa"/>
        </authorList>
    </citation>
    <scope>IDENTIFICATION</scope>
    <source>
        <strain evidence="5">IAEA</strain>
    </source>
</reference>
<dbReference type="Proteomes" id="UP000091820">
    <property type="component" value="Unassembled WGS sequence"/>
</dbReference>
<feature type="domain" description="Apple" evidence="3">
    <location>
        <begin position="184"/>
        <end position="290"/>
    </location>
</feature>
<evidence type="ECO:0000259" key="4">
    <source>
        <dbReference type="PROSITE" id="PS51034"/>
    </source>
</evidence>
<feature type="compositionally biased region" description="Low complexity" evidence="1">
    <location>
        <begin position="95"/>
        <end position="105"/>
    </location>
</feature>
<keyword evidence="6" id="KW-1185">Reference proteome</keyword>
<dbReference type="PROSITE" id="PS50948">
    <property type="entry name" value="PAN"/>
    <property type="match status" value="2"/>
</dbReference>
<dbReference type="Gene3D" id="3.50.4.10">
    <property type="entry name" value="Hepatocyte Growth Factor"/>
    <property type="match status" value="2"/>
</dbReference>
<evidence type="ECO:0000313" key="5">
    <source>
        <dbReference type="EnsemblMetazoa" id="GBRI041971-PA"/>
    </source>
</evidence>
<evidence type="ECO:0000313" key="6">
    <source>
        <dbReference type="Proteomes" id="UP000091820"/>
    </source>
</evidence>
<keyword evidence="2" id="KW-0812">Transmembrane</keyword>
<dbReference type="InterPro" id="IPR056953">
    <property type="entry name" value="CUT_N"/>
</dbReference>
<dbReference type="PANTHER" id="PTHR47327">
    <property type="entry name" value="FI18240P1-RELATED"/>
    <property type="match status" value="1"/>
</dbReference>
<dbReference type="Pfam" id="PF00024">
    <property type="entry name" value="PAN_1"/>
    <property type="match status" value="2"/>
</dbReference>
<protein>
    <recommendedName>
        <fullName evidence="7">Apple domain-containing protein</fullName>
    </recommendedName>
</protein>
<sequence length="863" mass="100064">MFLIKAILNPLKLSLIIAVLQLTKFNITAILLKCPLHQMHLQKIVGFRPPNDYLRPENLLKPPLNHNNNNKNNIEQNRYKRDGYTALESSNSHFQQPPQEQQQQQNNTKQHKYEDTTSTKCWRFCNQDNACIAYVHLLNSNECYGYTYFESIPDLMTIVDELPLVADNEAVFYEKTCLKVPENCKNRSWTLTKIPGNSLVFQGKKTITTLVTRRECAERCLFEREFQCLSASFAPSYRNNRERFSRTYQSPAQQHQSTLGRCILSDKDKMIQPDAFRAAPYDEEYMENQCFDRPIENDHCSYELYANSTFIYAELKVIGLNQVECQSLCSHETKFYCQGVSFHYEDDIDRSECLLHSEDIISLGPRSLKLRKSSVYMRRVKCLDVHVICTQDEMIIKYTPKDWFRGKMYVSQHSKDCMIQGNGTKSTLLRLTIGSESKENKCGILRAYEVTKDYQRIFISTLVVIQNNRNVQTQGDRLIKVGCIMSNVTVKESPTVSTRDKNDDEEMDRDQNTSKLEDEIMPNAIALESSLDFSRSFLLNEGSLHYNISDTYHPMPKITLQIIDLGRNHQTNDVQIGQSLELRISEEYTQQQLREFNTLQLPPLPDFRATSLVAHTLDRQNFVQLLDQRGCPTDVSVFPALERQRTNKKNMLKTRFQAFKFAGDSLVNFEVKIHFCPHQCPNDNCLSSSISSLWPALIPEQTVTRKRRQANRNEELMQKFEVQNPVYISTVMDMASSTENENSNNSTEDLETNSMPLTFNLYVRGPDNTNSNSLIYGERGILLIAGIDDQLHFDNICLHQSLLIALLIFWLIIQIALMFSCCYVIQKYKRLAMLDEEKRNIRDSLEYIDSRRVHWADQSGYTF</sequence>
<dbReference type="InterPro" id="IPR001507">
    <property type="entry name" value="ZP_dom"/>
</dbReference>
<proteinExistence type="predicted"/>
<dbReference type="EnsemblMetazoa" id="GBRI041971-RA">
    <property type="protein sequence ID" value="GBRI041971-PA"/>
    <property type="gene ID" value="GBRI041971"/>
</dbReference>
<dbReference type="VEuPathDB" id="VectorBase:GBRI041971"/>
<organism evidence="5 6">
    <name type="scientific">Glossina brevipalpis</name>
    <dbReference type="NCBI Taxonomy" id="37001"/>
    <lineage>
        <taxon>Eukaryota</taxon>
        <taxon>Metazoa</taxon>
        <taxon>Ecdysozoa</taxon>
        <taxon>Arthropoda</taxon>
        <taxon>Hexapoda</taxon>
        <taxon>Insecta</taxon>
        <taxon>Pterygota</taxon>
        <taxon>Neoptera</taxon>
        <taxon>Endopterygota</taxon>
        <taxon>Diptera</taxon>
        <taxon>Brachycera</taxon>
        <taxon>Muscomorpha</taxon>
        <taxon>Hippoboscoidea</taxon>
        <taxon>Glossinidae</taxon>
        <taxon>Glossina</taxon>
    </lineage>
</organism>
<dbReference type="InterPro" id="IPR052774">
    <property type="entry name" value="Celegans_DevNeuronal_Protein"/>
</dbReference>
<dbReference type="STRING" id="37001.A0A1A9X2J2"/>
<accession>A0A1A9X2J2</accession>
<dbReference type="PANTHER" id="PTHR47327:SF8">
    <property type="entry name" value="FI17836P1"/>
    <property type="match status" value="1"/>
</dbReference>